<keyword evidence="7" id="KW-1133">Transmembrane helix</keyword>
<evidence type="ECO:0000256" key="1">
    <source>
        <dbReference type="ARBA" id="ARBA00022512"/>
    </source>
</evidence>
<evidence type="ECO:0000256" key="5">
    <source>
        <dbReference type="ARBA" id="ARBA00023088"/>
    </source>
</evidence>
<dbReference type="Gene3D" id="3.10.20.320">
    <property type="entry name" value="Putative peptidoglycan bound protein (lpxtg motif)"/>
    <property type="match status" value="3"/>
</dbReference>
<keyword evidence="5" id="KW-0572">Peptidoglycan-anchor</keyword>
<keyword evidence="3" id="KW-0732">Signal</keyword>
<dbReference type="Pfam" id="PF06458">
    <property type="entry name" value="MucBP"/>
    <property type="match status" value="5"/>
</dbReference>
<feature type="domain" description="Mub B2-like" evidence="10">
    <location>
        <begin position="2536"/>
        <end position="2615"/>
    </location>
</feature>
<reference evidence="11" key="1">
    <citation type="submission" date="2024-04" db="EMBL/GenBank/DDBJ databases">
        <title>Limosilactobacillus allomucosae sp. nov., a novel species isolated from wild boar faecal samples as a potential probiotics for domestic pigs.</title>
        <authorList>
            <person name="Chen B."/>
        </authorList>
    </citation>
    <scope>NUCLEOTIDE SEQUENCE</scope>
    <source>
        <strain evidence="11">WILCCON 0051</strain>
    </source>
</reference>
<feature type="domain" description="MucBP" evidence="9">
    <location>
        <begin position="2812"/>
        <end position="2852"/>
    </location>
</feature>
<feature type="domain" description="Gram-positive cocci surface proteins LPxTG" evidence="8">
    <location>
        <begin position="3744"/>
        <end position="3787"/>
    </location>
</feature>
<dbReference type="Gene3D" id="2.60.40.4300">
    <property type="match status" value="17"/>
</dbReference>
<feature type="domain" description="Mub B2-like" evidence="10">
    <location>
        <begin position="3397"/>
        <end position="3494"/>
    </location>
</feature>
<dbReference type="InterPro" id="IPR041495">
    <property type="entry name" value="Mub_B2"/>
</dbReference>
<feature type="domain" description="Mub B2-like" evidence="10">
    <location>
        <begin position="1804"/>
        <end position="1894"/>
    </location>
</feature>
<dbReference type="KEGG" id="lalo:ABC765_06410"/>
<evidence type="ECO:0000259" key="8">
    <source>
        <dbReference type="Pfam" id="PF00746"/>
    </source>
</evidence>
<evidence type="ECO:0000256" key="4">
    <source>
        <dbReference type="ARBA" id="ARBA00022737"/>
    </source>
</evidence>
<sequence>MNKLQRLGRETETDRTCRVKMYKAGKNWLTSCQICRYFLNRAVLKRVAISAGAVAMGMSLAAHSVKADTTDIPVSGNAQMLAGPVTQTETKADIVVTNESSQASVSAASASTATLAEKSISSATESSVGSDAATTRSDSAADASQKSPAAAANDSIAASPNNSSNSTAPNQSAGSENKSSSAGSVVNESTGLNLSSSQIKSASSAANTARLKTAAIASANELAVSTTDYQALTKDWQVDAKGNVTYIGKSTDLTTITVPNNYDFYQAGKIQAGQSVTIAASVIHNLLKQNRQLSELIISSDGDGKLIAKGNWKAAFSGYDDNYLNQYTCRVKSFDLGGLDVSQVTSMARMFDSDRELVRITGLGNWNTGKVTDMSYMFNGTSKLSTLDSIEKWDVQKVSNMDYMFSQAFDNACEWPLTLDLSGWNTTSLTKLSHLFYYAGITNLNISNWNLTKMAKQSRTQYLFANAGTLQKSKGDNEDVASFGFVLTMNQVKLPQTANYKLQANDFYATRSGDIPLLVFTDLKDANLLNILNSELASFNYMTGKDEPSRRHAFSVKLADGTTKTISISRVYKNEQEEIATIQAAIAQTVAKPGYITVTTPTISSLTPAQRISNTYTISYVAQPQTTHIIFEDENGNLIQSSTINGKTDETVNVNIQVPNGWEIVSGTLPAQITFAGTQTPDTIIKIKHTITSTAVEKTVTRTIQLTNPDQTKQTIQQKVSFTRTAITDETTHETTYTAWQVVNGTAAFFAELDLGSYQKKGYTMLIDGQTGTQIAQFSPNAESEDIIIAVTFTADQHTMHINYVNSQGNVIKSQEVTGHTGETKIVELSAPAEWLITDGSTKKAVVFGADGAQDITINIEYARIYVEPTAPKTVTDPLPDNPTKFYPAGVGYDDLNKAVTRTITIVDPKASSQKIITQIVRFTRRAIVDEVVGTLVGYTNWQTTNAVWDGIDVDSLYPGYTPSSQVAAKTVTVNDADQTQTITFTANDAVQTVRFMDGNTQVGSDYYLRGKTDQLVELPALPDGWQLAPGQILPKNVQLAANDVPIKIQIIAGLCTITTATAAGTLIPGTKNQHLQKAIADDELNRQVTQTVVIVNPLDHTSTTQQQIVRFTRSAVINMTNGELDHYTAWQSVGLDSFNEVTLPVFAGYTPQALNDHQQAIALTLDGDLPAVDQVAATQADSVITVSYQANPVDVAVIFKDAAGSQIGSIVTIHGQTDEVLQLIFDQATQQLKVNTGLAHPDNPATIALPANWELDDGNDLSPVKMASGQTIALRVRHQTSDVSATDASAKEEFTRTINIFDPYQGQLQPITQTAVFHRSAIKDLVTGLVTYGSWVPAQGIFIKVDIPSVAGYTPDRQVNEETVDPLNGKNETIDVHYQANDGNIQEIDYVDQDGNVINHLNLSGKTDAVAKISYRAPNNWQIVSGQTLPGEVRFKVYNPVIKVIVEHQTKDVTGLDQQLGIQTSKTVTRQITVATPTGQVNEIKQVARFQRSAVQDLVTGAISFGEWQWQAGDQVFEKFMPASIAGYTPNYQLIEELTPTAQTNDSVYQVSYQANPGQQTISYRDAHDNIVLTQIIPGVTDQLVDVPTVLPFGWELAAGQAMPATVTIKPTDTPIIIYVQHQLKDVTAEYPNTTQDTVKRIINVHLPNGQVVTTAQTVNFKRTATMDLVTKLVDYGQWQADGGFAKVVIDPIAGYQATQTEVPAMTPTAMADDVTIEVSYIAQKATQLIQYVDPNNPAGSPIGEQSISGLVDHDVAVTPSIPANWELVPNETIPGSVTIKPNAAPIRVLIQHQHQDVSQTDAGATKKVTRTIRFNNPDGTSQTIEQAVTFTRTAVKDLVDDTIAYGAWQGGGVFVGMEVPKIAGYYASQDIIYSVQPTPDTENRTIDITYWAKPVMTRIVQYVDESGQLISSDPVTGNLGTYADYTLKLPEHWEFVDADLKAGTKISINMGKTDEIIYHEIIYQIKHQLTTGTFFKDFTRHVVLHKPSGTETIDLTAKMQATRIHDEVTGTDTYENWQVVNSFGQVAADKIAYAGYQASVKEIAASAPNENMAAETTIDVIYTANPGVQTIEYVDGQGNVISKLLLAGLVDQEVTLDTSQNGNAALPANWQLAKGVTVPSSIKISAYDQVIPFEVEHQLQDVSATDPDAQKVVTRVINVFDPHTGLNTKTDTITLVRTAIKDLVTDRTVYGEWQNPDHQVFDEFNVPQLTGYTASRDLIAAYMPNGEDTTLTYNITYSANEQSVLVVYQDQQHNVIGQTAAVGRTDQRLTIDFTQSLPDGWVLAAGQADQQQITFTGSAMTPIIVEIAHGQVLVEPDDPKTPQDRLPYTKNAFYPSGVGYNKLNRTIARQITVVYPDGQTDLIRQTVQFKRSATVDAVTKAVVYGEWQVIGNDRFAEFVPKDVPDYLPSLKLIEAAVPGPEDVGGSLTISYYHRYTTQTIEYVDADSGELIGDPQVIAGETGTMVEPTLMLPDGWGLDENQAVPSKIAMKLADTPIKLKVRHQAVLVDFDHPVQKGELIAGTQNQHYQVDLGTDKLNSYATRTIIITDLQGKRSQITQRVHFVRSVWVDAVTGLPIIPLTSLEWQLLNTKSCWNAVTIPQIEGYQAIITDEATGQQLSAIEQVSPDATSSQTIMVVYQAQSGQRRINYVDENGSIIRTQTVNGALNAVVPVKLILPPNWQLATPDQQPASVKILATDQPIEVLVAHQLAEKEPQLRQITRTINFKNPLNQNAVTTVVQTATFKRTVYHDLVSDTDTYGDWIPLVAKWDELGLPEVAGYQPSQTVSELAVTPDTANVVLDVEYLPESRLQTVNYVDQNGNLIKTQNFTGKIGETIKPAFKLPAGWRLLTGQRLPESLVIQAANAPLTVQIEPELVSQPAETRTVSRTIVLNLPNGKTQTKVQTVKFTRTVARNLVTNQFVYGEWQRQGQFDQFDVPTIAGYLSNLKRLPLITPSADFADSTVEIDYEPQIETQLIQYVDASGTHSQVIAEQFVAGKTGQWLALKLTVPKNWQLANMQSVPTMIQIKAQADPIVILIQHKQKDITDIANDTERTVTRTIKITYPNGQIETIVQKAVFDRSATEDEVTGRIVYGKWHGSDVFETVDIPKIEGWQPSLSQVEQSVPNANTPDSTAFITYSQAQGVFVIRYVDASGNYVAAQPFWGQVGETIKPTLQLPAGWKMIGANPIPAEVILQAGEQLLQVRVAHVLRVIDEDDPDRHTTVTRTINIKLPDGQIKQIQQKVSFIRLAFEDEVTNQRSYGPWIAEDDGSGVTDRFAEVKIPTIKGWVPSQTVVAEYKPSGTARSTVIDVTYLPEARSRTIEYVDENNQLIRSDAIVGRTGETVTVQSSVPTGWEIVAGKVPDTVAFDEHTDQPVRIVIKHRVITVDAEQAAELNHVDASELTESVVREIKVLMPHQDQPLITKQQVDFKRLGQYDLVDQKFVGFGDWQAVGSTMLAAYRVPKAAGYRPSVSGIGEQTATAGDADETIVISYVASQQTIHVKYEDEHGQVISTDSISGQTDQTVPITIKVPAGWKLTADQVVPDHVKFGAITPDIVLQVAHAMVTVLPNNPKTTEELLPDNPGRHYPSGIAFADLNRTFTRSIVFKFPDGHIKTIKQMVQFARSAVVDEVTGQIAYHDWQTIGDRELASVTVPALAGYTATMQVIPSLQATPAMHDVTIEVEYVKNTVPLNPDQPVEPDKPITPDQPVKPDKPTSSDQPVESNSTPDADVVKEAPTTLPDQAAKPKQTKAKRLPQTGSDDQKHSHVWAVLGMLSMLFGGLLGGKRRDKRS</sequence>
<name>A0AAU7C0R1_9LACO</name>
<dbReference type="InterPro" id="IPR022263">
    <property type="entry name" value="KxYKxGKxW"/>
</dbReference>
<feature type="domain" description="MucBP" evidence="9">
    <location>
        <begin position="629"/>
        <end position="680"/>
    </location>
</feature>
<evidence type="ECO:0000256" key="3">
    <source>
        <dbReference type="ARBA" id="ARBA00022729"/>
    </source>
</evidence>
<dbReference type="InterPro" id="IPR019931">
    <property type="entry name" value="LPXTG_anchor"/>
</dbReference>
<feature type="transmembrane region" description="Helical" evidence="7">
    <location>
        <begin position="3764"/>
        <end position="3782"/>
    </location>
</feature>
<feature type="domain" description="Mub B2-like" evidence="10">
    <location>
        <begin position="3215"/>
        <end position="3313"/>
    </location>
</feature>
<feature type="domain" description="Mub B2-like" evidence="10">
    <location>
        <begin position="1288"/>
        <end position="1382"/>
    </location>
</feature>
<protein>
    <submittedName>
        <fullName evidence="11">MucBP domain-containing protein</fullName>
    </submittedName>
</protein>
<feature type="domain" description="Mub B2-like" evidence="10">
    <location>
        <begin position="2148"/>
        <end position="2242"/>
    </location>
</feature>
<accession>A0AAU7C0R1</accession>
<feature type="compositionally biased region" description="Low complexity" evidence="6">
    <location>
        <begin position="130"/>
        <end position="173"/>
    </location>
</feature>
<keyword evidence="7" id="KW-0812">Transmembrane</keyword>
<feature type="domain" description="Mub B2-like" evidence="10">
    <location>
        <begin position="1634"/>
        <end position="1724"/>
    </location>
</feature>
<feature type="compositionally biased region" description="Polar residues" evidence="6">
    <location>
        <begin position="174"/>
        <end position="187"/>
    </location>
</feature>
<evidence type="ECO:0000259" key="9">
    <source>
        <dbReference type="Pfam" id="PF06458"/>
    </source>
</evidence>
<feature type="domain" description="Mub B2-like" evidence="10">
    <location>
        <begin position="1082"/>
        <end position="1192"/>
    </location>
</feature>
<dbReference type="NCBIfam" id="TIGR02167">
    <property type="entry name" value="Liste_lipo_26"/>
    <property type="match status" value="2"/>
</dbReference>
<feature type="domain" description="Mub B2-like" evidence="10">
    <location>
        <begin position="2343"/>
        <end position="2433"/>
    </location>
</feature>
<feature type="domain" description="MucBP" evidence="9">
    <location>
        <begin position="3497"/>
        <end position="3539"/>
    </location>
</feature>
<keyword evidence="4" id="KW-0677">Repeat</keyword>
<feature type="domain" description="Mub B2-like" evidence="10">
    <location>
        <begin position="1465"/>
        <end position="1557"/>
    </location>
</feature>
<feature type="compositionally biased region" description="Basic and acidic residues" evidence="6">
    <location>
        <begin position="3696"/>
        <end position="3713"/>
    </location>
</feature>
<dbReference type="RefSeq" id="WP_347979988.1">
    <property type="nucleotide sequence ID" value="NZ_CP154878.1"/>
</dbReference>
<evidence type="ECO:0000256" key="2">
    <source>
        <dbReference type="ARBA" id="ARBA00022525"/>
    </source>
</evidence>
<dbReference type="InterPro" id="IPR009459">
    <property type="entry name" value="MucBP_dom"/>
</dbReference>
<feature type="compositionally biased region" description="Polar residues" evidence="6">
    <location>
        <begin position="3714"/>
        <end position="3725"/>
    </location>
</feature>
<gene>
    <name evidence="11" type="ORF">ABC765_06410</name>
</gene>
<dbReference type="InterPro" id="IPR005046">
    <property type="entry name" value="DUF285"/>
</dbReference>
<feature type="domain" description="Mub B2-like" evidence="10">
    <location>
        <begin position="2715"/>
        <end position="2806"/>
    </location>
</feature>
<dbReference type="EMBL" id="CP154878">
    <property type="protein sequence ID" value="XBG94714.1"/>
    <property type="molecule type" value="Genomic_DNA"/>
</dbReference>
<feature type="domain" description="Mub B2-like" evidence="10">
    <location>
        <begin position="693"/>
        <end position="796"/>
    </location>
</feature>
<feature type="domain" description="Mub B2-like" evidence="10">
    <location>
        <begin position="894"/>
        <end position="988"/>
    </location>
</feature>
<proteinExistence type="predicted"/>
<dbReference type="InterPro" id="IPR011889">
    <property type="entry name" value="Liste_lipo_26"/>
</dbReference>
<evidence type="ECO:0000256" key="6">
    <source>
        <dbReference type="SAM" id="MobiDB-lite"/>
    </source>
</evidence>
<keyword evidence="2" id="KW-0964">Secreted</keyword>
<feature type="domain" description="MucBP" evidence="9">
    <location>
        <begin position="1902"/>
        <end position="1943"/>
    </location>
</feature>
<dbReference type="Pfam" id="PF17966">
    <property type="entry name" value="Muc_B2"/>
    <property type="match status" value="16"/>
</dbReference>
<feature type="domain" description="MucBP" evidence="9">
    <location>
        <begin position="3319"/>
        <end position="3367"/>
    </location>
</feature>
<feature type="domain" description="Mub B2-like" evidence="10">
    <location>
        <begin position="3049"/>
        <end position="3140"/>
    </location>
</feature>
<dbReference type="NCBIfam" id="TIGR03715">
    <property type="entry name" value="KxYKxGKxW"/>
    <property type="match status" value="1"/>
</dbReference>
<evidence type="ECO:0000256" key="7">
    <source>
        <dbReference type="SAM" id="Phobius"/>
    </source>
</evidence>
<feature type="domain" description="Mub B2-like" evidence="10">
    <location>
        <begin position="3592"/>
        <end position="3685"/>
    </location>
</feature>
<feature type="domain" description="Mub B2-like" evidence="10">
    <location>
        <begin position="2877"/>
        <end position="2970"/>
    </location>
</feature>
<feature type="region of interest" description="Disordered" evidence="6">
    <location>
        <begin position="121"/>
        <end position="187"/>
    </location>
</feature>
<feature type="region of interest" description="Disordered" evidence="6">
    <location>
        <begin position="3688"/>
        <end position="3761"/>
    </location>
</feature>
<keyword evidence="1" id="KW-0134">Cell wall</keyword>
<organism evidence="11">
    <name type="scientific">Limosilactobacillus allomucosae</name>
    <dbReference type="NCBI Taxonomy" id="3142938"/>
    <lineage>
        <taxon>Bacteria</taxon>
        <taxon>Bacillati</taxon>
        <taxon>Bacillota</taxon>
        <taxon>Bacilli</taxon>
        <taxon>Lactobacillales</taxon>
        <taxon>Lactobacillaceae</taxon>
        <taxon>Limosilactobacillus</taxon>
    </lineage>
</organism>
<dbReference type="Pfam" id="PF03382">
    <property type="entry name" value="DUF285"/>
    <property type="match status" value="1"/>
</dbReference>
<dbReference type="Pfam" id="PF00746">
    <property type="entry name" value="Gram_pos_anchor"/>
    <property type="match status" value="1"/>
</dbReference>
<evidence type="ECO:0000259" key="10">
    <source>
        <dbReference type="Pfam" id="PF17966"/>
    </source>
</evidence>
<keyword evidence="7" id="KW-0472">Membrane</keyword>
<evidence type="ECO:0000313" key="11">
    <source>
        <dbReference type="EMBL" id="XBG94714.1"/>
    </source>
</evidence>